<accession>A0A3T0KW41</accession>
<evidence type="ECO:0000313" key="2">
    <source>
        <dbReference type="EMBL" id="AZV44544.1"/>
    </source>
</evidence>
<organism evidence="2 3">
    <name type="scientific">Peribacillus asahii</name>
    <dbReference type="NCBI Taxonomy" id="228899"/>
    <lineage>
        <taxon>Bacteria</taxon>
        <taxon>Bacillati</taxon>
        <taxon>Bacillota</taxon>
        <taxon>Bacilli</taxon>
        <taxon>Bacillales</taxon>
        <taxon>Bacillaceae</taxon>
        <taxon>Peribacillus</taxon>
    </lineage>
</organism>
<evidence type="ECO:0000256" key="1">
    <source>
        <dbReference type="SAM" id="Phobius"/>
    </source>
</evidence>
<proteinExistence type="predicted"/>
<dbReference type="AlphaFoldDB" id="A0A3T0KW41"/>
<name>A0A3T0KW41_9BACI</name>
<feature type="transmembrane region" description="Helical" evidence="1">
    <location>
        <begin position="33"/>
        <end position="52"/>
    </location>
</feature>
<dbReference type="Proteomes" id="UP000283095">
    <property type="component" value="Chromosome"/>
</dbReference>
<keyword evidence="1" id="KW-1133">Transmembrane helix</keyword>
<keyword evidence="1" id="KW-0812">Transmembrane</keyword>
<dbReference type="KEGG" id="pasa:BAOM_3935"/>
<sequence>MDDSVNAVKRSNVEKIRLAIIAKTKMVLTPYRMAKLILFVSIVVPPFLVQAYSQKPLPRPND</sequence>
<protein>
    <submittedName>
        <fullName evidence="2">Uncharacterized protein</fullName>
    </submittedName>
</protein>
<dbReference type="EMBL" id="CP026095">
    <property type="protein sequence ID" value="AZV44544.1"/>
    <property type="molecule type" value="Genomic_DNA"/>
</dbReference>
<reference evidence="2 3" key="1">
    <citation type="submission" date="2018-01" db="EMBL/GenBank/DDBJ databases">
        <title>Bacillus asahii Genome sequencing and assembly.</title>
        <authorList>
            <person name="Jiang H."/>
            <person name="Feng Y."/>
            <person name="Zhao F."/>
            <person name="Lin X."/>
        </authorList>
    </citation>
    <scope>NUCLEOTIDE SEQUENCE [LARGE SCALE GENOMIC DNA]</scope>
    <source>
        <strain evidence="2 3">OM18</strain>
    </source>
</reference>
<evidence type="ECO:0000313" key="3">
    <source>
        <dbReference type="Proteomes" id="UP000283095"/>
    </source>
</evidence>
<keyword evidence="1" id="KW-0472">Membrane</keyword>
<gene>
    <name evidence="2" type="ORF">BAOM_3935</name>
</gene>